<comment type="similarity">
    <text evidence="1">Belongs to the UPF0225 family.</text>
</comment>
<dbReference type="OrthoDB" id="21421at2"/>
<reference evidence="3 4" key="1">
    <citation type="submission" date="2017-09" db="EMBL/GenBank/DDBJ databases">
        <authorList>
            <person name="Ehlers B."/>
            <person name="Leendertz F.H."/>
        </authorList>
    </citation>
    <scope>NUCLEOTIDE SEQUENCE [LARGE SCALE GENOMIC DNA]</scope>
    <source>
        <strain evidence="3 4">CGMCC 1.05381</strain>
    </source>
</reference>
<protein>
    <recommendedName>
        <fullName evidence="1">UPF0225 protein SAMN06296378_1899</fullName>
    </recommendedName>
</protein>
<accession>A0A2C8ZTX6</accession>
<proteinExistence type="inferred from homology"/>
<dbReference type="EMBL" id="OCST01000004">
    <property type="protein sequence ID" value="SOE69074.1"/>
    <property type="molecule type" value="Genomic_DNA"/>
</dbReference>
<name>A0A2C8ZTX6_9MICO</name>
<dbReference type="PANTHER" id="PTHR33747:SF1">
    <property type="entry name" value="ADENYLATE CYCLASE-ASSOCIATED CAP C-TERMINAL DOMAIN-CONTAINING PROTEIN"/>
    <property type="match status" value="1"/>
</dbReference>
<sequence>MKERARELKAFVGDEAARCPCRSGLRYGECCKPLHAGTSPAPTAERLMRSRFSAFATDDARYLLATWHSSTRPAGLTLDGTLRWTRLEILSRSRGGMLDNEGTVEFVAHFHSPDGRGSQRENSRFIRESGAWSYLDGVVE</sequence>
<organism evidence="3 4">
    <name type="scientific">Salinibacterium xinjiangense</name>
    <dbReference type="NCBI Taxonomy" id="386302"/>
    <lineage>
        <taxon>Bacteria</taxon>
        <taxon>Bacillati</taxon>
        <taxon>Actinomycetota</taxon>
        <taxon>Actinomycetes</taxon>
        <taxon>Micrococcales</taxon>
        <taxon>Microbacteriaceae</taxon>
        <taxon>Salinibacterium</taxon>
    </lineage>
</organism>
<gene>
    <name evidence="3" type="ORF">SAMN06296378_1899</name>
</gene>
<dbReference type="HAMAP" id="MF_00612">
    <property type="entry name" value="UPF0225"/>
    <property type="match status" value="1"/>
</dbReference>
<dbReference type="Gene3D" id="3.10.450.50">
    <property type="match status" value="1"/>
</dbReference>
<evidence type="ECO:0000256" key="1">
    <source>
        <dbReference type="HAMAP-Rule" id="MF_00612"/>
    </source>
</evidence>
<dbReference type="AlphaFoldDB" id="A0A2C8ZTX6"/>
<dbReference type="InterPro" id="IPR048469">
    <property type="entry name" value="YchJ-like_M"/>
</dbReference>
<dbReference type="InterPro" id="IPR023006">
    <property type="entry name" value="YchJ-like"/>
</dbReference>
<dbReference type="Pfam" id="PF17775">
    <property type="entry name" value="YchJ_M-like"/>
    <property type="match status" value="1"/>
</dbReference>
<feature type="domain" description="YchJ-like middle NTF2-like" evidence="2">
    <location>
        <begin position="43"/>
        <end position="137"/>
    </location>
</feature>
<dbReference type="PANTHER" id="PTHR33747">
    <property type="entry name" value="UPF0225 PROTEIN SCO1677"/>
    <property type="match status" value="1"/>
</dbReference>
<evidence type="ECO:0000313" key="3">
    <source>
        <dbReference type="EMBL" id="SOE69074.1"/>
    </source>
</evidence>
<dbReference type="SUPFAM" id="SSF54427">
    <property type="entry name" value="NTF2-like"/>
    <property type="match status" value="1"/>
</dbReference>
<evidence type="ECO:0000313" key="4">
    <source>
        <dbReference type="Proteomes" id="UP000219440"/>
    </source>
</evidence>
<keyword evidence="4" id="KW-1185">Reference proteome</keyword>
<evidence type="ECO:0000259" key="2">
    <source>
        <dbReference type="Pfam" id="PF17775"/>
    </source>
</evidence>
<dbReference type="Proteomes" id="UP000219440">
    <property type="component" value="Unassembled WGS sequence"/>
</dbReference>
<dbReference type="InterPro" id="IPR032710">
    <property type="entry name" value="NTF2-like_dom_sf"/>
</dbReference>